<name>M4NNN5_9CAUD</name>
<dbReference type="Proteomes" id="UP000202401">
    <property type="component" value="Segment"/>
</dbReference>
<reference evidence="1 2" key="1">
    <citation type="submission" date="2010-09" db="EMBL/GenBank/DDBJ databases">
        <title>The Genome Sequence of Synechococcus phage S-RIP1 isolate R2_2007.</title>
        <authorList>
            <consortium name="The Broad Institute Genome Sequencing Platform"/>
            <person name="Henn M.R."/>
            <person name="Marston M."/>
            <person name="Levin J."/>
            <person name="Malboeuf C."/>
            <person name="Casali M."/>
            <person name="Russ C."/>
            <person name="Lennon N."/>
            <person name="Chapman S.B."/>
            <person name="Erlich R."/>
            <person name="Young S.K."/>
            <person name="Yandava C."/>
            <person name="Zeng Q."/>
            <person name="Fitzgerald M.F."/>
            <person name="Alvarado L."/>
            <person name="Anderson S."/>
            <person name="Berlin A."/>
            <person name="Chen Z."/>
            <person name="Freedman E."/>
            <person name="Gellesch M."/>
            <person name="Goldberg J."/>
            <person name="Green L."/>
            <person name="Griggs A."/>
            <person name="Gujja S."/>
            <person name="Heilman E.R."/>
            <person name="Heiman D."/>
            <person name="Hollinger A."/>
            <person name="Howarth C."/>
            <person name="Larson L."/>
            <person name="Mehta T."/>
            <person name="Neiman D."/>
            <person name="Pearson M."/>
            <person name="Roberts A."/>
            <person name="Ryan E."/>
            <person name="Saif S."/>
            <person name="Shea T."/>
            <person name="Shenoy N."/>
            <person name="Sisk P."/>
            <person name="Stolte C."/>
            <person name="Sykes S."/>
            <person name="White J."/>
            <person name="Haas B."/>
            <person name="Nusbaum C."/>
            <person name="Birren B."/>
        </authorList>
    </citation>
    <scope>NUCLEOTIDE SEQUENCE [LARGE SCALE GENOMIC DNA]</scope>
</reference>
<proteinExistence type="predicted"/>
<dbReference type="EMBL" id="HQ317388">
    <property type="protein sequence ID" value="AGG91266.1"/>
    <property type="molecule type" value="Genomic_DNA"/>
</dbReference>
<accession>M4NNN5</accession>
<gene>
    <name evidence="1" type="ORF">SWVG_00026</name>
</gene>
<keyword evidence="2" id="KW-1185">Reference proteome</keyword>
<evidence type="ECO:0000313" key="1">
    <source>
        <dbReference type="EMBL" id="AGG91266.1"/>
    </source>
</evidence>
<protein>
    <submittedName>
        <fullName evidence="1">Uncharacterized protein</fullName>
    </submittedName>
</protein>
<organism evidence="1 2">
    <name type="scientific">Synechococcus phage S-RIP1</name>
    <dbReference type="NCBI Taxonomy" id="754041"/>
    <lineage>
        <taxon>Viruses</taxon>
        <taxon>Duplodnaviria</taxon>
        <taxon>Heunggongvirae</taxon>
        <taxon>Uroviricota</taxon>
        <taxon>Caudoviricetes</taxon>
        <taxon>Autographivirales</taxon>
        <taxon>Kajamvirus</taxon>
        <taxon>Kajamvirus SRIP1</taxon>
    </lineage>
</organism>
<dbReference type="RefSeq" id="YP_007676459.1">
    <property type="nucleotide sequence ID" value="NC_020867.1"/>
</dbReference>
<dbReference type="KEGG" id="vg:15013095"/>
<dbReference type="GeneID" id="15013095"/>
<evidence type="ECO:0000313" key="2">
    <source>
        <dbReference type="Proteomes" id="UP000202401"/>
    </source>
</evidence>
<sequence>MFHVFMLDCEGNPKLLEVCIDEERADAAVDLWSEMYPHALVDYVYKDTN</sequence>